<dbReference type="Pfam" id="PF00535">
    <property type="entry name" value="Glycos_transf_2"/>
    <property type="match status" value="1"/>
</dbReference>
<evidence type="ECO:0000259" key="1">
    <source>
        <dbReference type="Pfam" id="PF00535"/>
    </source>
</evidence>
<dbReference type="CDD" id="cd04179">
    <property type="entry name" value="DPM_DPG-synthase_like"/>
    <property type="match status" value="1"/>
</dbReference>
<evidence type="ECO:0000313" key="2">
    <source>
        <dbReference type="EMBL" id="EMI52394.1"/>
    </source>
</evidence>
<keyword evidence="2" id="KW-0808">Transferase</keyword>
<protein>
    <submittedName>
        <fullName evidence="2">Glycosyl transferase family 2</fullName>
        <ecNumber evidence="2">2.-.-.-</ecNumber>
    </submittedName>
</protein>
<feature type="domain" description="Glycosyltransferase 2-like" evidence="1">
    <location>
        <begin position="77"/>
        <end position="239"/>
    </location>
</feature>
<dbReference type="PATRIC" id="fig|1263870.3.peg.6468"/>
<dbReference type="GO" id="GO:0016740">
    <property type="term" value="F:transferase activity"/>
    <property type="evidence" value="ECO:0007669"/>
    <property type="project" value="UniProtKB-KW"/>
</dbReference>
<proteinExistence type="predicted"/>
<dbReference type="InterPro" id="IPR029044">
    <property type="entry name" value="Nucleotide-diphossugar_trans"/>
</dbReference>
<gene>
    <name evidence="2" type="ORF">RSSM_06106</name>
</gene>
<sequence length="303" mass="34239">MHNSSQTDHASARARPRIIMNEHPDQTDHLAANEDHIAPHKARWFDDNYVAEVKQLLGPNACRRLAIFSLPPGFLLSVIVPVYNECDTVEEVLTRLRQTGIPLEIILVDDGSNDGSSEVLDACSASEDVTLIRHEHNRGKGAAIRSGIEAASGDVIVIQDADSEYDPDDLRGLLQPLIENSADVVYGTRYGHCDRQVSPWWHQAVNGLITMLASIAIGPRLSDVETCYKMSTREHFRQILPALKEDRFGIEIEMTARWARLGLRFTERPIRYQHRWYDEGKKITWKDGVAALYCIAKYGLLRR</sequence>
<dbReference type="Proteomes" id="UP000011885">
    <property type="component" value="Unassembled WGS sequence"/>
</dbReference>
<dbReference type="SUPFAM" id="SSF53448">
    <property type="entry name" value="Nucleotide-diphospho-sugar transferases"/>
    <property type="match status" value="1"/>
</dbReference>
<organism evidence="2 3">
    <name type="scientific">Rhodopirellula sallentina SM41</name>
    <dbReference type="NCBI Taxonomy" id="1263870"/>
    <lineage>
        <taxon>Bacteria</taxon>
        <taxon>Pseudomonadati</taxon>
        <taxon>Planctomycetota</taxon>
        <taxon>Planctomycetia</taxon>
        <taxon>Pirellulales</taxon>
        <taxon>Pirellulaceae</taxon>
        <taxon>Rhodopirellula</taxon>
    </lineage>
</organism>
<evidence type="ECO:0000313" key="3">
    <source>
        <dbReference type="Proteomes" id="UP000011885"/>
    </source>
</evidence>
<accession>M5TTL6</accession>
<dbReference type="Gene3D" id="3.90.550.10">
    <property type="entry name" value="Spore Coat Polysaccharide Biosynthesis Protein SpsA, Chain A"/>
    <property type="match status" value="1"/>
</dbReference>
<name>M5TTL6_9BACT</name>
<reference evidence="2 3" key="1">
    <citation type="journal article" date="2013" name="Mar. Genomics">
        <title>Expression of sulfatases in Rhodopirellula baltica and the diversity of sulfatases in the genus Rhodopirellula.</title>
        <authorList>
            <person name="Wegner C.E."/>
            <person name="Richter-Heitmann T."/>
            <person name="Klindworth A."/>
            <person name="Klockow C."/>
            <person name="Richter M."/>
            <person name="Achstetter T."/>
            <person name="Glockner F.O."/>
            <person name="Harder J."/>
        </authorList>
    </citation>
    <scope>NUCLEOTIDE SEQUENCE [LARGE SCALE GENOMIC DNA]</scope>
    <source>
        <strain evidence="2 3">SM41</strain>
    </source>
</reference>
<dbReference type="EC" id="2.-.-.-" evidence="2"/>
<dbReference type="AlphaFoldDB" id="M5TTL6"/>
<comment type="caution">
    <text evidence="2">The sequence shown here is derived from an EMBL/GenBank/DDBJ whole genome shotgun (WGS) entry which is preliminary data.</text>
</comment>
<dbReference type="InterPro" id="IPR050256">
    <property type="entry name" value="Glycosyltransferase_2"/>
</dbReference>
<dbReference type="PANTHER" id="PTHR48090:SF7">
    <property type="entry name" value="RFBJ PROTEIN"/>
    <property type="match status" value="1"/>
</dbReference>
<dbReference type="PANTHER" id="PTHR48090">
    <property type="entry name" value="UNDECAPRENYL-PHOSPHATE 4-DEOXY-4-FORMAMIDO-L-ARABINOSE TRANSFERASE-RELATED"/>
    <property type="match status" value="1"/>
</dbReference>
<dbReference type="EMBL" id="ANOH01000431">
    <property type="protein sequence ID" value="EMI52394.1"/>
    <property type="molecule type" value="Genomic_DNA"/>
</dbReference>
<dbReference type="InterPro" id="IPR001173">
    <property type="entry name" value="Glyco_trans_2-like"/>
</dbReference>
<keyword evidence="3" id="KW-1185">Reference proteome</keyword>